<gene>
    <name evidence="3" type="ORF">Tsubulata_003675</name>
</gene>
<dbReference type="OrthoDB" id="10255013at2759"/>
<evidence type="ECO:0000313" key="4">
    <source>
        <dbReference type="Proteomes" id="UP001141552"/>
    </source>
</evidence>
<keyword evidence="4" id="KW-1185">Reference proteome</keyword>
<sequence length="112" mass="13388">MLMKLERLLELRNLTERALKKKLKDKKTEFQTLREIIHQEYREVVGRRVLTVAATRADEETIERLIDTGDSEQIFQKAIQEQRRDQIMDTLAEIQECHDAVRDLERKLLNLQ</sequence>
<dbReference type="EMBL" id="JAKUCV010003434">
    <property type="protein sequence ID" value="KAJ4838933.1"/>
    <property type="molecule type" value="Genomic_DNA"/>
</dbReference>
<reference evidence="3" key="2">
    <citation type="journal article" date="2023" name="Plants (Basel)">
        <title>Annotation of the Turnera subulata (Passifloraceae) Draft Genome Reveals the S-Locus Evolved after the Divergence of Turneroideae from Passifloroideae in a Stepwise Manner.</title>
        <authorList>
            <person name="Henning P.M."/>
            <person name="Roalson E.H."/>
            <person name="Mir W."/>
            <person name="McCubbin A.G."/>
            <person name="Shore J.S."/>
        </authorList>
    </citation>
    <scope>NUCLEOTIDE SEQUENCE</scope>
    <source>
        <strain evidence="3">F60SS</strain>
    </source>
</reference>
<dbReference type="InterPro" id="IPR006011">
    <property type="entry name" value="Syntaxin_N"/>
</dbReference>
<keyword evidence="1" id="KW-0813">Transport</keyword>
<organism evidence="3 4">
    <name type="scientific">Turnera subulata</name>
    <dbReference type="NCBI Taxonomy" id="218843"/>
    <lineage>
        <taxon>Eukaryota</taxon>
        <taxon>Viridiplantae</taxon>
        <taxon>Streptophyta</taxon>
        <taxon>Embryophyta</taxon>
        <taxon>Tracheophyta</taxon>
        <taxon>Spermatophyta</taxon>
        <taxon>Magnoliopsida</taxon>
        <taxon>eudicotyledons</taxon>
        <taxon>Gunneridae</taxon>
        <taxon>Pentapetalae</taxon>
        <taxon>rosids</taxon>
        <taxon>fabids</taxon>
        <taxon>Malpighiales</taxon>
        <taxon>Passifloraceae</taxon>
        <taxon>Turnera</taxon>
    </lineage>
</organism>
<proteinExistence type="predicted"/>
<reference evidence="3" key="1">
    <citation type="submission" date="2022-02" db="EMBL/GenBank/DDBJ databases">
        <authorList>
            <person name="Henning P.M."/>
            <person name="McCubbin A.G."/>
            <person name="Shore J.S."/>
        </authorList>
    </citation>
    <scope>NUCLEOTIDE SEQUENCE</scope>
    <source>
        <strain evidence="3">F60SS</strain>
        <tissue evidence="3">Leaves</tissue>
    </source>
</reference>
<dbReference type="Proteomes" id="UP001141552">
    <property type="component" value="Unassembled WGS sequence"/>
</dbReference>
<protein>
    <recommendedName>
        <fullName evidence="2">Syntaxin N-terminal domain-containing protein</fullName>
    </recommendedName>
</protein>
<dbReference type="Pfam" id="PF00804">
    <property type="entry name" value="Syntaxin"/>
    <property type="match status" value="1"/>
</dbReference>
<dbReference type="InterPro" id="IPR010989">
    <property type="entry name" value="SNARE"/>
</dbReference>
<name>A0A9Q0JEQ6_9ROSI</name>
<dbReference type="AlphaFoldDB" id="A0A9Q0JEQ6"/>
<accession>A0A9Q0JEQ6</accession>
<dbReference type="SUPFAM" id="SSF47661">
    <property type="entry name" value="t-snare proteins"/>
    <property type="match status" value="1"/>
</dbReference>
<comment type="caution">
    <text evidence="3">The sequence shown here is derived from an EMBL/GenBank/DDBJ whole genome shotgun (WGS) entry which is preliminary data.</text>
</comment>
<keyword evidence="1" id="KW-0653">Protein transport</keyword>
<evidence type="ECO:0000259" key="2">
    <source>
        <dbReference type="Pfam" id="PF00804"/>
    </source>
</evidence>
<dbReference type="GO" id="GO:0016020">
    <property type="term" value="C:membrane"/>
    <property type="evidence" value="ECO:0007669"/>
    <property type="project" value="InterPro"/>
</dbReference>
<dbReference type="GO" id="GO:0016192">
    <property type="term" value="P:vesicle-mediated transport"/>
    <property type="evidence" value="ECO:0007669"/>
    <property type="project" value="InterPro"/>
</dbReference>
<evidence type="ECO:0000256" key="1">
    <source>
        <dbReference type="ARBA" id="ARBA00022927"/>
    </source>
</evidence>
<dbReference type="Gene3D" id="1.20.58.70">
    <property type="match status" value="1"/>
</dbReference>
<evidence type="ECO:0000313" key="3">
    <source>
        <dbReference type="EMBL" id="KAJ4838933.1"/>
    </source>
</evidence>
<dbReference type="GO" id="GO:0015031">
    <property type="term" value="P:protein transport"/>
    <property type="evidence" value="ECO:0007669"/>
    <property type="project" value="UniProtKB-KW"/>
</dbReference>
<feature type="domain" description="Syntaxin N-terminal" evidence="2">
    <location>
        <begin position="16"/>
        <end position="79"/>
    </location>
</feature>